<name>A0A1I2A127_9GAMM</name>
<sequence>MESSTSKCQGQPASQAAPCPRFGANEAVFELAGGVTMHVQVEADADEMVGASLCLGRWPNGPKLAFFCAPRHRVRIDDYRSPWIGYASVDLAWNELIRFADFFHLDIPQPELPAGQEVPR</sequence>
<accession>A0A1I2A127</accession>
<dbReference type="AlphaFoldDB" id="A0A1I2A127"/>
<keyword evidence="2" id="KW-1185">Reference proteome</keyword>
<dbReference type="EMBL" id="FONH01000002">
    <property type="protein sequence ID" value="SFE37682.1"/>
    <property type="molecule type" value="Genomic_DNA"/>
</dbReference>
<evidence type="ECO:0000313" key="2">
    <source>
        <dbReference type="Proteomes" id="UP000199477"/>
    </source>
</evidence>
<evidence type="ECO:0000313" key="1">
    <source>
        <dbReference type="EMBL" id="SFE37682.1"/>
    </source>
</evidence>
<gene>
    <name evidence="1" type="ORF">SAMN02799615_00888</name>
</gene>
<protein>
    <submittedName>
        <fullName evidence="1">Uncharacterized protein</fullName>
    </submittedName>
</protein>
<dbReference type="STRING" id="500610.SAMN02799615_00888"/>
<dbReference type="RefSeq" id="WP_026636530.1">
    <property type="nucleotide sequence ID" value="NZ_FONH01000002.1"/>
</dbReference>
<proteinExistence type="predicted"/>
<organism evidence="1 2">
    <name type="scientific">Dyella marensis</name>
    <dbReference type="NCBI Taxonomy" id="500610"/>
    <lineage>
        <taxon>Bacteria</taxon>
        <taxon>Pseudomonadati</taxon>
        <taxon>Pseudomonadota</taxon>
        <taxon>Gammaproteobacteria</taxon>
        <taxon>Lysobacterales</taxon>
        <taxon>Rhodanobacteraceae</taxon>
        <taxon>Dyella</taxon>
    </lineage>
</organism>
<reference evidence="2" key="1">
    <citation type="submission" date="2016-10" db="EMBL/GenBank/DDBJ databases">
        <authorList>
            <person name="Varghese N."/>
            <person name="Submissions S."/>
        </authorList>
    </citation>
    <scope>NUCLEOTIDE SEQUENCE [LARGE SCALE GENOMIC DNA]</scope>
    <source>
        <strain evidence="2">UNC178MFTsu3.1</strain>
    </source>
</reference>
<dbReference type="Proteomes" id="UP000199477">
    <property type="component" value="Unassembled WGS sequence"/>
</dbReference>